<dbReference type="Gene3D" id="1.10.260.40">
    <property type="entry name" value="lambda repressor-like DNA-binding domains"/>
    <property type="match status" value="1"/>
</dbReference>
<evidence type="ECO:0000256" key="1">
    <source>
        <dbReference type="ARBA" id="ARBA00023015"/>
    </source>
</evidence>
<evidence type="ECO:0000256" key="3">
    <source>
        <dbReference type="ARBA" id="ARBA00023163"/>
    </source>
</evidence>
<dbReference type="Proteomes" id="UP001493487">
    <property type="component" value="Unassembled WGS sequence"/>
</dbReference>
<name>A0ABV1KY34_9BACL</name>
<dbReference type="CDD" id="cd01392">
    <property type="entry name" value="HTH_LacI"/>
    <property type="match status" value="1"/>
</dbReference>
<dbReference type="SUPFAM" id="SSF53822">
    <property type="entry name" value="Periplasmic binding protein-like I"/>
    <property type="match status" value="1"/>
</dbReference>
<dbReference type="InterPro" id="IPR028082">
    <property type="entry name" value="Peripla_BP_I"/>
</dbReference>
<dbReference type="Pfam" id="PF00356">
    <property type="entry name" value="LacI"/>
    <property type="match status" value="1"/>
</dbReference>
<comment type="caution">
    <text evidence="5">The sequence shown here is derived from an EMBL/GenBank/DDBJ whole genome shotgun (WGS) entry which is preliminary data.</text>
</comment>
<dbReference type="SUPFAM" id="SSF47413">
    <property type="entry name" value="lambda repressor-like DNA-binding domains"/>
    <property type="match status" value="1"/>
</dbReference>
<protein>
    <submittedName>
        <fullName evidence="5">LacI family DNA-binding transcriptional regulator</fullName>
    </submittedName>
</protein>
<proteinExistence type="predicted"/>
<dbReference type="Pfam" id="PF13377">
    <property type="entry name" value="Peripla_BP_3"/>
    <property type="match status" value="1"/>
</dbReference>
<keyword evidence="6" id="KW-1185">Reference proteome</keyword>
<dbReference type="GO" id="GO:0003677">
    <property type="term" value="F:DNA binding"/>
    <property type="evidence" value="ECO:0007669"/>
    <property type="project" value="UniProtKB-KW"/>
</dbReference>
<sequence>MMVTKKDIANFLGISRTSVSLALNNAPNSTISEETKNKILNAARELGYRDSEISPKLCFIIYNRAENDPRYINDLKVVEESASRHNYRVIYMSIKASYLELQKLQKFLQGQEVEGVIVSGDIDDQLVELIEKSNVPYVFYGGIQRENVNSIVNDDKKIAYEATKYLISLGHRKIALFSGRLDLQIHRLNIEGYKQALKEARIPLDNSLIQISGEEDGYELCSRMQALGIAYSAVFCVNTIMQFGALQRLKESGVNVPHDVSLIGSGISEIVRVSVPHLTTMYVGPEEKELLVTRLLDIINEKAETPQSIYISNFELFEGGTVTCKNKI</sequence>
<dbReference type="SMART" id="SM00354">
    <property type="entry name" value="HTH_LACI"/>
    <property type="match status" value="1"/>
</dbReference>
<reference evidence="5 6" key="1">
    <citation type="journal article" date="2023" name="Genome Announc.">
        <title>Pan-Genome Analyses of the Genus Cohnella and Proposal of the Novel Species Cohnella silvisoli sp. nov., Isolated from Forest Soil.</title>
        <authorList>
            <person name="Wang C."/>
            <person name="Mao L."/>
            <person name="Bao G."/>
            <person name="Zhu H."/>
        </authorList>
    </citation>
    <scope>NUCLEOTIDE SEQUENCE [LARGE SCALE GENOMIC DNA]</scope>
    <source>
        <strain evidence="5 6">NL03-T5-1</strain>
    </source>
</reference>
<dbReference type="InterPro" id="IPR000843">
    <property type="entry name" value="HTH_LacI"/>
</dbReference>
<keyword evidence="1" id="KW-0805">Transcription regulation</keyword>
<dbReference type="CDD" id="cd06267">
    <property type="entry name" value="PBP1_LacI_sugar_binding-like"/>
    <property type="match status" value="1"/>
</dbReference>
<feature type="domain" description="HTH lacI-type" evidence="4">
    <location>
        <begin position="3"/>
        <end position="49"/>
    </location>
</feature>
<dbReference type="Gene3D" id="3.40.50.2300">
    <property type="match status" value="2"/>
</dbReference>
<dbReference type="InterPro" id="IPR010982">
    <property type="entry name" value="Lambda_DNA-bd_dom_sf"/>
</dbReference>
<dbReference type="EMBL" id="JASKHM010000013">
    <property type="protein sequence ID" value="MEQ4484971.1"/>
    <property type="molecule type" value="Genomic_DNA"/>
</dbReference>
<dbReference type="PANTHER" id="PTHR30146">
    <property type="entry name" value="LACI-RELATED TRANSCRIPTIONAL REPRESSOR"/>
    <property type="match status" value="1"/>
</dbReference>
<accession>A0ABV1KY34</accession>
<dbReference type="RefSeq" id="WP_232184821.1">
    <property type="nucleotide sequence ID" value="NZ_JAIOAP010000003.1"/>
</dbReference>
<evidence type="ECO:0000256" key="2">
    <source>
        <dbReference type="ARBA" id="ARBA00023125"/>
    </source>
</evidence>
<dbReference type="InterPro" id="IPR046335">
    <property type="entry name" value="LacI/GalR-like_sensor"/>
</dbReference>
<dbReference type="PROSITE" id="PS50932">
    <property type="entry name" value="HTH_LACI_2"/>
    <property type="match status" value="1"/>
</dbReference>
<evidence type="ECO:0000313" key="5">
    <source>
        <dbReference type="EMBL" id="MEQ4484971.1"/>
    </source>
</evidence>
<keyword evidence="2 5" id="KW-0238">DNA-binding</keyword>
<keyword evidence="3" id="KW-0804">Transcription</keyword>
<dbReference type="PANTHER" id="PTHR30146:SF109">
    <property type="entry name" value="HTH-TYPE TRANSCRIPTIONAL REGULATOR GALS"/>
    <property type="match status" value="1"/>
</dbReference>
<gene>
    <name evidence="5" type="ORF">QJS35_21520</name>
</gene>
<evidence type="ECO:0000313" key="6">
    <source>
        <dbReference type="Proteomes" id="UP001493487"/>
    </source>
</evidence>
<evidence type="ECO:0000259" key="4">
    <source>
        <dbReference type="PROSITE" id="PS50932"/>
    </source>
</evidence>
<organism evidence="5 6">
    <name type="scientific">Cohnella silvisoli</name>
    <dbReference type="NCBI Taxonomy" id="2873699"/>
    <lineage>
        <taxon>Bacteria</taxon>
        <taxon>Bacillati</taxon>
        <taxon>Bacillota</taxon>
        <taxon>Bacilli</taxon>
        <taxon>Bacillales</taxon>
        <taxon>Paenibacillaceae</taxon>
        <taxon>Cohnella</taxon>
    </lineage>
</organism>